<dbReference type="EMBL" id="BART01004924">
    <property type="protein sequence ID" value="GAG58703.1"/>
    <property type="molecule type" value="Genomic_DNA"/>
</dbReference>
<sequence>MKTKMKKLVTYKAPGIETTVCRRTISLRIEPASLEDIPDLTLV</sequence>
<accession>X0ZEE5</accession>
<gene>
    <name evidence="1" type="ORF">S01H4_11895</name>
</gene>
<feature type="non-terminal residue" evidence="1">
    <location>
        <position position="43"/>
    </location>
</feature>
<name>X0ZEE5_9ZZZZ</name>
<protein>
    <submittedName>
        <fullName evidence="1">Uncharacterized protein</fullName>
    </submittedName>
</protein>
<evidence type="ECO:0000313" key="1">
    <source>
        <dbReference type="EMBL" id="GAG58703.1"/>
    </source>
</evidence>
<comment type="caution">
    <text evidence="1">The sequence shown here is derived from an EMBL/GenBank/DDBJ whole genome shotgun (WGS) entry which is preliminary data.</text>
</comment>
<dbReference type="AlphaFoldDB" id="X0ZEE5"/>
<reference evidence="1" key="1">
    <citation type="journal article" date="2014" name="Front. Microbiol.">
        <title>High frequency of phylogenetically diverse reductive dehalogenase-homologous genes in deep subseafloor sedimentary metagenomes.</title>
        <authorList>
            <person name="Kawai M."/>
            <person name="Futagami T."/>
            <person name="Toyoda A."/>
            <person name="Takaki Y."/>
            <person name="Nishi S."/>
            <person name="Hori S."/>
            <person name="Arai W."/>
            <person name="Tsubouchi T."/>
            <person name="Morono Y."/>
            <person name="Uchiyama I."/>
            <person name="Ito T."/>
            <person name="Fujiyama A."/>
            <person name="Inagaki F."/>
            <person name="Takami H."/>
        </authorList>
    </citation>
    <scope>NUCLEOTIDE SEQUENCE</scope>
    <source>
        <strain evidence="1">Expedition CK06-06</strain>
    </source>
</reference>
<proteinExistence type="predicted"/>
<organism evidence="1">
    <name type="scientific">marine sediment metagenome</name>
    <dbReference type="NCBI Taxonomy" id="412755"/>
    <lineage>
        <taxon>unclassified sequences</taxon>
        <taxon>metagenomes</taxon>
        <taxon>ecological metagenomes</taxon>
    </lineage>
</organism>